<dbReference type="STRING" id="4829.A0A168S3E8"/>
<evidence type="ECO:0000313" key="3">
    <source>
        <dbReference type="Proteomes" id="UP000078561"/>
    </source>
</evidence>
<feature type="domain" description="Domain of unknown function at the cortex 1" evidence="1">
    <location>
        <begin position="4"/>
        <end position="172"/>
    </location>
</feature>
<organism evidence="2">
    <name type="scientific">Absidia glauca</name>
    <name type="common">Pin mould</name>
    <dbReference type="NCBI Taxonomy" id="4829"/>
    <lineage>
        <taxon>Eukaryota</taxon>
        <taxon>Fungi</taxon>
        <taxon>Fungi incertae sedis</taxon>
        <taxon>Mucoromycota</taxon>
        <taxon>Mucoromycotina</taxon>
        <taxon>Mucoromycetes</taxon>
        <taxon>Mucorales</taxon>
        <taxon>Cunninghamellaceae</taxon>
        <taxon>Absidia</taxon>
    </lineage>
</organism>
<dbReference type="InterPro" id="IPR013897">
    <property type="entry name" value="Duc1"/>
</dbReference>
<evidence type="ECO:0000313" key="2">
    <source>
        <dbReference type="EMBL" id="SAM07754.1"/>
    </source>
</evidence>
<name>A0A168S3E8_ABSGL</name>
<dbReference type="Proteomes" id="UP000078561">
    <property type="component" value="Unassembled WGS sequence"/>
</dbReference>
<keyword evidence="3" id="KW-1185">Reference proteome</keyword>
<reference evidence="2" key="1">
    <citation type="submission" date="2016-04" db="EMBL/GenBank/DDBJ databases">
        <authorList>
            <person name="Evans L.H."/>
            <person name="Alamgir A."/>
            <person name="Owens N."/>
            <person name="Weber N.D."/>
            <person name="Virtaneva K."/>
            <person name="Barbian K."/>
            <person name="Babar A."/>
            <person name="Rosenke K."/>
        </authorList>
    </citation>
    <scope>NUCLEOTIDE SEQUENCE [LARGE SCALE GENOMIC DNA]</scope>
    <source>
        <strain evidence="2">CBS 101.48</strain>
    </source>
</reference>
<gene>
    <name evidence="2" type="primary">ABSGL_13411.1 scaffold 14161</name>
</gene>
<evidence type="ECO:0000259" key="1">
    <source>
        <dbReference type="Pfam" id="PF08588"/>
    </source>
</evidence>
<sequence length="182" mass="20538">MLDIKIRAGKSQDSLQPVSPFEPFVIDGPFFKGTFDIRIKGLNSPQYFLDNPNHTFCLHFHGQFFTDHTRHNKDGQGMSGKEALAVFEQLLEPPSPTTADDILFGNQFDSSLDLPMGFGMLKKFAQWWDPGLEIHLDEERPYAYSPLVVSLNRLRIIGLDEDGDDAEEDLACDPSAETTLFQ</sequence>
<dbReference type="OrthoDB" id="2119945at2759"/>
<dbReference type="AlphaFoldDB" id="A0A168S3E8"/>
<accession>A0A168S3E8</accession>
<dbReference type="Pfam" id="PF08588">
    <property type="entry name" value="Duc1"/>
    <property type="match status" value="1"/>
</dbReference>
<dbReference type="InParanoid" id="A0A168S3E8"/>
<dbReference type="PANTHER" id="PTHR34826">
    <property type="entry name" value="UPF0590 PROTEIN C409.17C"/>
    <property type="match status" value="1"/>
</dbReference>
<dbReference type="EMBL" id="LT554852">
    <property type="protein sequence ID" value="SAM07754.1"/>
    <property type="molecule type" value="Genomic_DNA"/>
</dbReference>
<dbReference type="PANTHER" id="PTHR34826:SF2">
    <property type="entry name" value="UPF0590 PROTEIN C409.17C"/>
    <property type="match status" value="1"/>
</dbReference>
<proteinExistence type="predicted"/>
<protein>
    <recommendedName>
        <fullName evidence="1">Domain of unknown function at the cortex 1 domain-containing protein</fullName>
    </recommendedName>
</protein>